<protein>
    <recommendedName>
        <fullName evidence="1">Glycerol-3-phosphate acyltransferase RAM2/GPAT1-8 HAD-like domain-containing protein</fullName>
    </recommendedName>
</protein>
<sequence length="63" mass="7070">MALYESIAVDLDGTLLISRSLFPYFMLVAIKVGSKQQKQSHLGDTKPFLSFRLLSVLGKRKRG</sequence>
<dbReference type="AlphaFoldDB" id="A0A540K992"/>
<evidence type="ECO:0000313" key="2">
    <source>
        <dbReference type="EMBL" id="TQD70801.1"/>
    </source>
</evidence>
<dbReference type="EMBL" id="VIEB01001678">
    <property type="protein sequence ID" value="TQD70801.1"/>
    <property type="molecule type" value="Genomic_DNA"/>
</dbReference>
<feature type="domain" description="Glycerol-3-phosphate acyltransferase RAM2/GPAT1-8 HAD-like" evidence="1">
    <location>
        <begin position="7"/>
        <end position="34"/>
    </location>
</feature>
<dbReference type="Pfam" id="PF23270">
    <property type="entry name" value="HAD_RAM2_N"/>
    <property type="match status" value="1"/>
</dbReference>
<accession>A0A540K992</accession>
<organism evidence="2 3">
    <name type="scientific">Malus baccata</name>
    <name type="common">Siberian crab apple</name>
    <name type="synonym">Pyrus baccata</name>
    <dbReference type="NCBI Taxonomy" id="106549"/>
    <lineage>
        <taxon>Eukaryota</taxon>
        <taxon>Viridiplantae</taxon>
        <taxon>Streptophyta</taxon>
        <taxon>Embryophyta</taxon>
        <taxon>Tracheophyta</taxon>
        <taxon>Spermatophyta</taxon>
        <taxon>Magnoliopsida</taxon>
        <taxon>eudicotyledons</taxon>
        <taxon>Gunneridae</taxon>
        <taxon>Pentapetalae</taxon>
        <taxon>rosids</taxon>
        <taxon>fabids</taxon>
        <taxon>Rosales</taxon>
        <taxon>Rosaceae</taxon>
        <taxon>Amygdaloideae</taxon>
        <taxon>Maleae</taxon>
        <taxon>Malus</taxon>
    </lineage>
</organism>
<keyword evidence="3" id="KW-1185">Reference proteome</keyword>
<gene>
    <name evidence="2" type="ORF">C1H46_043665</name>
</gene>
<evidence type="ECO:0000259" key="1">
    <source>
        <dbReference type="Pfam" id="PF23270"/>
    </source>
</evidence>
<name>A0A540K992_MALBA</name>
<reference evidence="2 3" key="1">
    <citation type="journal article" date="2019" name="G3 (Bethesda)">
        <title>Sequencing of a Wild Apple (Malus baccata) Genome Unravels the Differences Between Cultivated and Wild Apple Species Regarding Disease Resistance and Cold Tolerance.</title>
        <authorList>
            <person name="Chen X."/>
        </authorList>
    </citation>
    <scope>NUCLEOTIDE SEQUENCE [LARGE SCALE GENOMIC DNA]</scope>
    <source>
        <strain evidence="3">cv. Shandingzi</strain>
        <tissue evidence="2">Leaves</tissue>
    </source>
</reference>
<dbReference type="InterPro" id="IPR056462">
    <property type="entry name" value="HAD_RAM2/GPAT1-8"/>
</dbReference>
<evidence type="ECO:0000313" key="3">
    <source>
        <dbReference type="Proteomes" id="UP000315295"/>
    </source>
</evidence>
<proteinExistence type="predicted"/>
<comment type="caution">
    <text evidence="2">The sequence shown here is derived from an EMBL/GenBank/DDBJ whole genome shotgun (WGS) entry which is preliminary data.</text>
</comment>
<dbReference type="Proteomes" id="UP000315295">
    <property type="component" value="Unassembled WGS sequence"/>
</dbReference>